<dbReference type="PROSITE" id="PS00108">
    <property type="entry name" value="PROTEIN_KINASE_ST"/>
    <property type="match status" value="1"/>
</dbReference>
<evidence type="ECO:0000256" key="3">
    <source>
        <dbReference type="ARBA" id="ARBA00022777"/>
    </source>
</evidence>
<dbReference type="Gene3D" id="1.25.40.10">
    <property type="entry name" value="Tetratricopeptide repeat domain"/>
    <property type="match status" value="1"/>
</dbReference>
<accession>A0A518HF34</accession>
<sequence length="862" mass="95703">MSRQSSDGPPRGRDLDEPDEDAPGPNDRGRVAPEADALDRFGVPGNPGPHPSIESAIGWSGGPCGELPPPDGSQRGPDLPSLEELKRIREEDNRRRDLEPPDLPGLVVLGRIRGGGMGVIWRVRDPEFDRLLAVKVLRWKLMEPDSAGRTTGVERFLAETRITAQLAHPFIIPVHARGWLRDGRLYFTMKLIEGKTLDALFAEQSDTERRRIEFVQKNFVPICQAIAFAHRQDIIHRDLKPSNVMVGDHGEVQVMDWGIAKNLADPGDFGIEKPSAADAPEQEEGDVDSRYRTRPGSVLGTASYISPESALGNIAQVDKRTDVFGLGAILCEILTGQPPYDGDDEEAIQQQAEQAQLGPAMTRLRGCPAEPELIELATRCLAPDAADRPADAEEVASALEACISGVEAKLETAKLARVAAETKAAEERKRRKLAVASMAVGLLLVAIAGTAAWLWQRERDYNAEAARIAKAEAQESADRVALQVDGALRNATTFMEPGWKQTGDLELWRSSLEKSLGELDQAQKFLDMGPEDDALRQRVLKARNEWDKANDALRFHVDVNKCMARIFEGGTRPEAYHEAASQVDAIFRKQGIDLFNAQTRGHTIAWVRDHGASTQLRILLAARFYWTPLSEFWKKSYVFGLLVELDPTQSANYTKWLYALIRKDGPTLASLADDPDVAKLPTGGKVLMGVALQWVGMTDEAARFLEKWQAHHPDDFWLNYYLGICLLQTEPPRTDEALRYLTAAVSICKEDSETYSKTYNSLGIAYRMNADPDKAIFACRRAIDLDPEAFIPRENLGRLVHGQKDWEGALTVFRDAKKRVASNSPEARRVDEWIRHLERDIERNSHLPSQAGGHESPNAAKN</sequence>
<evidence type="ECO:0000313" key="9">
    <source>
        <dbReference type="EMBL" id="QDV39469.1"/>
    </source>
</evidence>
<protein>
    <submittedName>
        <fullName evidence="9">Serine/threonine-protein kinase PknB</fullName>
        <ecNumber evidence="9">2.7.11.1</ecNumber>
    </submittedName>
</protein>
<dbReference type="CDD" id="cd14014">
    <property type="entry name" value="STKc_PknB_like"/>
    <property type="match status" value="1"/>
</dbReference>
<evidence type="ECO:0000256" key="2">
    <source>
        <dbReference type="ARBA" id="ARBA00022741"/>
    </source>
</evidence>
<dbReference type="AlphaFoldDB" id="A0A518HF34"/>
<dbReference type="PROSITE" id="PS50011">
    <property type="entry name" value="PROTEIN_KINASE_DOM"/>
    <property type="match status" value="1"/>
</dbReference>
<evidence type="ECO:0000256" key="5">
    <source>
        <dbReference type="PROSITE-ProRule" id="PRU00339"/>
    </source>
</evidence>
<feature type="repeat" description="TPR" evidence="5">
    <location>
        <begin position="756"/>
        <end position="789"/>
    </location>
</feature>
<gene>
    <name evidence="9" type="primary">pknB_2</name>
    <name evidence="9" type="ORF">ElP_74360</name>
</gene>
<name>A0A518HF34_9BACT</name>
<dbReference type="GO" id="GO:0005524">
    <property type="term" value="F:ATP binding"/>
    <property type="evidence" value="ECO:0007669"/>
    <property type="project" value="UniProtKB-KW"/>
</dbReference>
<reference evidence="9 10" key="1">
    <citation type="submission" date="2019-02" db="EMBL/GenBank/DDBJ databases">
        <title>Deep-cultivation of Planctomycetes and their phenomic and genomic characterization uncovers novel biology.</title>
        <authorList>
            <person name="Wiegand S."/>
            <person name="Jogler M."/>
            <person name="Boedeker C."/>
            <person name="Pinto D."/>
            <person name="Vollmers J."/>
            <person name="Rivas-Marin E."/>
            <person name="Kohn T."/>
            <person name="Peeters S.H."/>
            <person name="Heuer A."/>
            <person name="Rast P."/>
            <person name="Oberbeckmann S."/>
            <person name="Bunk B."/>
            <person name="Jeske O."/>
            <person name="Meyerdierks A."/>
            <person name="Storesund J.E."/>
            <person name="Kallscheuer N."/>
            <person name="Luecker S."/>
            <person name="Lage O.M."/>
            <person name="Pohl T."/>
            <person name="Merkel B.J."/>
            <person name="Hornburger P."/>
            <person name="Mueller R.-W."/>
            <person name="Bruemmer F."/>
            <person name="Labrenz M."/>
            <person name="Spormann A.M."/>
            <person name="Op den Camp H."/>
            <person name="Overmann J."/>
            <person name="Amann R."/>
            <person name="Jetten M.S.M."/>
            <person name="Mascher T."/>
            <person name="Medema M.H."/>
            <person name="Devos D.P."/>
            <person name="Kaster A.-K."/>
            <person name="Ovreas L."/>
            <person name="Rohde M."/>
            <person name="Galperin M.Y."/>
            <person name="Jogler C."/>
        </authorList>
    </citation>
    <scope>NUCLEOTIDE SEQUENCE [LARGE SCALE GENOMIC DNA]</scope>
    <source>
        <strain evidence="9 10">ElP</strain>
        <plasmid evidence="10">pelp_2</plasmid>
    </source>
</reference>
<dbReference type="Pfam" id="PF00069">
    <property type="entry name" value="Pkinase"/>
    <property type="match status" value="1"/>
</dbReference>
<dbReference type="SMART" id="SM00028">
    <property type="entry name" value="TPR"/>
    <property type="match status" value="4"/>
</dbReference>
<dbReference type="GO" id="GO:0004674">
    <property type="term" value="F:protein serine/threonine kinase activity"/>
    <property type="evidence" value="ECO:0007669"/>
    <property type="project" value="UniProtKB-EC"/>
</dbReference>
<keyword evidence="9" id="KW-0614">Plasmid</keyword>
<keyword evidence="5" id="KW-0802">TPR repeat</keyword>
<feature type="region of interest" description="Disordered" evidence="6">
    <location>
        <begin position="843"/>
        <end position="862"/>
    </location>
</feature>
<evidence type="ECO:0000256" key="1">
    <source>
        <dbReference type="ARBA" id="ARBA00022679"/>
    </source>
</evidence>
<dbReference type="EMBL" id="CP036428">
    <property type="protein sequence ID" value="QDV39469.1"/>
    <property type="molecule type" value="Genomic_DNA"/>
</dbReference>
<keyword evidence="10" id="KW-1185">Reference proteome</keyword>
<keyword evidence="7" id="KW-0472">Membrane</keyword>
<feature type="transmembrane region" description="Helical" evidence="7">
    <location>
        <begin position="433"/>
        <end position="455"/>
    </location>
</feature>
<dbReference type="Gene3D" id="1.10.510.10">
    <property type="entry name" value="Transferase(Phosphotransferase) domain 1"/>
    <property type="match status" value="1"/>
</dbReference>
<dbReference type="Gene3D" id="3.30.200.20">
    <property type="entry name" value="Phosphorylase Kinase, domain 1"/>
    <property type="match status" value="1"/>
</dbReference>
<keyword evidence="3 9" id="KW-0418">Kinase</keyword>
<feature type="domain" description="Protein kinase" evidence="8">
    <location>
        <begin position="106"/>
        <end position="403"/>
    </location>
</feature>
<dbReference type="PANTHER" id="PTHR43289">
    <property type="entry name" value="MITOGEN-ACTIVATED PROTEIN KINASE KINASE KINASE 20-RELATED"/>
    <property type="match status" value="1"/>
</dbReference>
<dbReference type="EC" id="2.7.11.1" evidence="9"/>
<dbReference type="SUPFAM" id="SSF56112">
    <property type="entry name" value="Protein kinase-like (PK-like)"/>
    <property type="match status" value="1"/>
</dbReference>
<evidence type="ECO:0000259" key="8">
    <source>
        <dbReference type="PROSITE" id="PS50011"/>
    </source>
</evidence>
<keyword evidence="7" id="KW-0812">Transmembrane</keyword>
<dbReference type="RefSeq" id="WP_197447198.1">
    <property type="nucleotide sequence ID" value="NZ_CP036428.1"/>
</dbReference>
<dbReference type="InterPro" id="IPR011990">
    <property type="entry name" value="TPR-like_helical_dom_sf"/>
</dbReference>
<keyword evidence="4" id="KW-0067">ATP-binding</keyword>
<dbReference type="InterPro" id="IPR000719">
    <property type="entry name" value="Prot_kinase_dom"/>
</dbReference>
<feature type="region of interest" description="Disordered" evidence="6">
    <location>
        <begin position="1"/>
        <end position="79"/>
    </location>
</feature>
<evidence type="ECO:0000256" key="4">
    <source>
        <dbReference type="ARBA" id="ARBA00022840"/>
    </source>
</evidence>
<dbReference type="KEGG" id="tpla:ElP_74360"/>
<dbReference type="PROSITE" id="PS50005">
    <property type="entry name" value="TPR"/>
    <property type="match status" value="1"/>
</dbReference>
<proteinExistence type="predicted"/>
<evidence type="ECO:0000313" key="10">
    <source>
        <dbReference type="Proteomes" id="UP000317835"/>
    </source>
</evidence>
<dbReference type="InterPro" id="IPR008271">
    <property type="entry name" value="Ser/Thr_kinase_AS"/>
</dbReference>
<keyword evidence="2" id="KW-0547">Nucleotide-binding</keyword>
<organism evidence="9 10">
    <name type="scientific">Tautonia plasticadhaerens</name>
    <dbReference type="NCBI Taxonomy" id="2527974"/>
    <lineage>
        <taxon>Bacteria</taxon>
        <taxon>Pseudomonadati</taxon>
        <taxon>Planctomycetota</taxon>
        <taxon>Planctomycetia</taxon>
        <taxon>Isosphaerales</taxon>
        <taxon>Isosphaeraceae</taxon>
        <taxon>Tautonia</taxon>
    </lineage>
</organism>
<dbReference type="InterPro" id="IPR019734">
    <property type="entry name" value="TPR_rpt"/>
</dbReference>
<keyword evidence="1 9" id="KW-0808">Transferase</keyword>
<feature type="region of interest" description="Disordered" evidence="6">
    <location>
        <begin position="269"/>
        <end position="293"/>
    </location>
</feature>
<dbReference type="InterPro" id="IPR011009">
    <property type="entry name" value="Kinase-like_dom_sf"/>
</dbReference>
<dbReference type="Proteomes" id="UP000317835">
    <property type="component" value="Plasmid pElP_2"/>
</dbReference>
<geneLocation type="plasmid" evidence="10">
    <name>pelp_2</name>
</geneLocation>
<dbReference type="SUPFAM" id="SSF48452">
    <property type="entry name" value="TPR-like"/>
    <property type="match status" value="1"/>
</dbReference>
<dbReference type="PANTHER" id="PTHR43289:SF6">
    <property type="entry name" value="SERINE_THREONINE-PROTEIN KINASE NEKL-3"/>
    <property type="match status" value="1"/>
</dbReference>
<keyword evidence="7" id="KW-1133">Transmembrane helix</keyword>
<evidence type="ECO:0000256" key="6">
    <source>
        <dbReference type="SAM" id="MobiDB-lite"/>
    </source>
</evidence>
<dbReference type="SMART" id="SM00220">
    <property type="entry name" value="S_TKc"/>
    <property type="match status" value="1"/>
</dbReference>
<evidence type="ECO:0000256" key="7">
    <source>
        <dbReference type="SAM" id="Phobius"/>
    </source>
</evidence>
<feature type="compositionally biased region" description="Basic and acidic residues" evidence="6">
    <location>
        <begin position="27"/>
        <end position="39"/>
    </location>
</feature>